<dbReference type="Proteomes" id="UP000199707">
    <property type="component" value="Unassembled WGS sequence"/>
</dbReference>
<dbReference type="EMBL" id="FMUB01000009">
    <property type="protein sequence ID" value="SCX27745.1"/>
    <property type="molecule type" value="Genomic_DNA"/>
</dbReference>
<dbReference type="AlphaFoldDB" id="A0A1G4WR55"/>
<organism evidence="2 3">
    <name type="scientific">Mycolicibacterium fluoranthenivorans</name>
    <dbReference type="NCBI Taxonomy" id="258505"/>
    <lineage>
        <taxon>Bacteria</taxon>
        <taxon>Bacillati</taxon>
        <taxon>Actinomycetota</taxon>
        <taxon>Actinomycetes</taxon>
        <taxon>Mycobacteriales</taxon>
        <taxon>Mycobacteriaceae</taxon>
        <taxon>Mycolicibacterium</taxon>
    </lineage>
</organism>
<gene>
    <name evidence="2" type="ORF">SAMN02799620_04405</name>
</gene>
<accession>A0A1G4WR55</accession>
<dbReference type="STRING" id="1502745.SAMN02799620_04405"/>
<protein>
    <submittedName>
        <fullName evidence="2">MgtE intracellular N domain-containing protein</fullName>
    </submittedName>
</protein>
<feature type="domain" description="Magnesium transporter MgtE intracellular" evidence="1">
    <location>
        <begin position="222"/>
        <end position="302"/>
    </location>
</feature>
<sequence>MVCPAITLYAGAAPPTAAGSTPRWRCTLASHEPGTRRKRSGLLWLSRETGQEVLRADGTVVGLVTDLSVELDQPSGPQMVQRLLIRRRRAPSLLVPWTAVVEFGRHGVLLNDGIDTAVPFDPDGTGLRDHEILLLRDVLDTQVVDIVGQRLARVSDVVLNRTADGRLELVGAEVGFGGVLRRLGLHRLAVRAGDDVVDWTDLHLTSERGHTVQLNTPRSAVHHLDESGLVALVDRLDVESAAEVLATTKPLVAARVIHGSDPVIGEKVLRAMPGDRAAHIVAAMPSAHAKRWLARLARAHAHPGRRSLRFQVWPRRRRTTGGRSR</sequence>
<dbReference type="SUPFAM" id="SSF158791">
    <property type="entry name" value="MgtE N-terminal domain-like"/>
    <property type="match status" value="1"/>
</dbReference>
<evidence type="ECO:0000313" key="2">
    <source>
        <dbReference type="EMBL" id="SCX27745.1"/>
    </source>
</evidence>
<evidence type="ECO:0000259" key="1">
    <source>
        <dbReference type="Pfam" id="PF03448"/>
    </source>
</evidence>
<name>A0A1G4WR55_9MYCO</name>
<dbReference type="InterPro" id="IPR006668">
    <property type="entry name" value="Mg_transptr_MgtE_intracell_dom"/>
</dbReference>
<dbReference type="Pfam" id="PF03448">
    <property type="entry name" value="MgtE_N"/>
    <property type="match status" value="1"/>
</dbReference>
<reference evidence="3" key="1">
    <citation type="submission" date="2016-10" db="EMBL/GenBank/DDBJ databases">
        <authorList>
            <person name="Varghese N."/>
            <person name="Submissions S."/>
        </authorList>
    </citation>
    <scope>NUCLEOTIDE SEQUENCE [LARGE SCALE GENOMIC DNA]</scope>
    <source>
        <strain evidence="3">UNC267MFSha1.1M11</strain>
    </source>
</reference>
<evidence type="ECO:0000313" key="3">
    <source>
        <dbReference type="Proteomes" id="UP000199707"/>
    </source>
</evidence>
<proteinExistence type="predicted"/>